<protein>
    <submittedName>
        <fullName evidence="2">Uncharacterized protein</fullName>
    </submittedName>
</protein>
<sequence>MPSTKSGASYNPSRSSKNVIEVIMEEPNQLQKDKGHLMDSKLTNYSIMKLIILFYLQTELTLPQEASVDIYKASHKAYKNALQNKVYQILADLWKNLSQYLPDCKKIPGQSQNFKVTQWMASIYGKEKHDAFNRKMEEKQPSTTQTSAKIAPVASSSN</sequence>
<dbReference type="AlphaFoldDB" id="A0A9Q3D078"/>
<evidence type="ECO:0000256" key="1">
    <source>
        <dbReference type="SAM" id="MobiDB-lite"/>
    </source>
</evidence>
<feature type="compositionally biased region" description="Polar residues" evidence="1">
    <location>
        <begin position="141"/>
        <end position="158"/>
    </location>
</feature>
<evidence type="ECO:0000313" key="2">
    <source>
        <dbReference type="EMBL" id="MBW0493065.1"/>
    </source>
</evidence>
<dbReference type="EMBL" id="AVOT02011901">
    <property type="protein sequence ID" value="MBW0493065.1"/>
    <property type="molecule type" value="Genomic_DNA"/>
</dbReference>
<reference evidence="2" key="1">
    <citation type="submission" date="2021-03" db="EMBL/GenBank/DDBJ databases">
        <title>Draft genome sequence of rust myrtle Austropuccinia psidii MF-1, a brazilian biotype.</title>
        <authorList>
            <person name="Quecine M.C."/>
            <person name="Pachon D.M.R."/>
            <person name="Bonatelli M.L."/>
            <person name="Correr F.H."/>
            <person name="Franceschini L.M."/>
            <person name="Leite T.F."/>
            <person name="Margarido G.R.A."/>
            <person name="Almeida C.A."/>
            <person name="Ferrarezi J.A."/>
            <person name="Labate C.A."/>
        </authorList>
    </citation>
    <scope>NUCLEOTIDE SEQUENCE</scope>
    <source>
        <strain evidence="2">MF-1</strain>
    </source>
</reference>
<keyword evidence="3" id="KW-1185">Reference proteome</keyword>
<organism evidence="2 3">
    <name type="scientific">Austropuccinia psidii MF-1</name>
    <dbReference type="NCBI Taxonomy" id="1389203"/>
    <lineage>
        <taxon>Eukaryota</taxon>
        <taxon>Fungi</taxon>
        <taxon>Dikarya</taxon>
        <taxon>Basidiomycota</taxon>
        <taxon>Pucciniomycotina</taxon>
        <taxon>Pucciniomycetes</taxon>
        <taxon>Pucciniales</taxon>
        <taxon>Sphaerophragmiaceae</taxon>
        <taxon>Austropuccinia</taxon>
    </lineage>
</organism>
<comment type="caution">
    <text evidence="2">The sequence shown here is derived from an EMBL/GenBank/DDBJ whole genome shotgun (WGS) entry which is preliminary data.</text>
</comment>
<feature type="region of interest" description="Disordered" evidence="1">
    <location>
        <begin position="135"/>
        <end position="158"/>
    </location>
</feature>
<gene>
    <name evidence="2" type="ORF">O181_032780</name>
</gene>
<dbReference type="Proteomes" id="UP000765509">
    <property type="component" value="Unassembled WGS sequence"/>
</dbReference>
<name>A0A9Q3D078_9BASI</name>
<proteinExistence type="predicted"/>
<evidence type="ECO:0000313" key="3">
    <source>
        <dbReference type="Proteomes" id="UP000765509"/>
    </source>
</evidence>
<accession>A0A9Q3D078</accession>